<dbReference type="Proteomes" id="UP001210809">
    <property type="component" value="Unassembled WGS sequence"/>
</dbReference>
<comment type="function">
    <text evidence="9">May play the central regulatory role in sporulation. It may be an element of the effector pathway responsible for the activation of sporulation genes in response to nutritional stress. Spo0A may act in concert with spo0H (a sigma factor) to control the expression of some genes that are critical to the sporulation process.</text>
</comment>
<dbReference type="EMBL" id="JAQLXW010000013">
    <property type="protein sequence ID" value="MDB8004314.1"/>
    <property type="molecule type" value="Genomic_DNA"/>
</dbReference>
<keyword evidence="3" id="KW-0963">Cytoplasm</keyword>
<keyword evidence="12" id="KW-0597">Phosphoprotein</keyword>
<dbReference type="SMART" id="SM00862">
    <property type="entry name" value="Trans_reg_C"/>
    <property type="match status" value="1"/>
</dbReference>
<evidence type="ECO:0000256" key="9">
    <source>
        <dbReference type="ARBA" id="ARBA00024867"/>
    </source>
</evidence>
<evidence type="ECO:0000256" key="4">
    <source>
        <dbReference type="ARBA" id="ARBA00023015"/>
    </source>
</evidence>
<dbReference type="CDD" id="cd17574">
    <property type="entry name" value="REC_OmpR"/>
    <property type="match status" value="1"/>
</dbReference>
<name>A0A175A3J5_9FIRM</name>
<dbReference type="PANTHER" id="PTHR48111">
    <property type="entry name" value="REGULATOR OF RPOS"/>
    <property type="match status" value="1"/>
</dbReference>
<proteinExistence type="predicted"/>
<dbReference type="CDD" id="cd00383">
    <property type="entry name" value="trans_reg_C"/>
    <property type="match status" value="1"/>
</dbReference>
<evidence type="ECO:0000256" key="6">
    <source>
        <dbReference type="ARBA" id="ARBA00023125"/>
    </source>
</evidence>
<feature type="domain" description="OmpR/PhoB-type" evidence="15">
    <location>
        <begin position="125"/>
        <end position="222"/>
    </location>
</feature>
<keyword evidence="5" id="KW-0843">Virulence</keyword>
<dbReference type="OrthoDB" id="9790442at2"/>
<comment type="subcellular location">
    <subcellularLocation>
        <location evidence="1">Cytoplasm</location>
    </subcellularLocation>
</comment>
<evidence type="ECO:0000256" key="11">
    <source>
        <dbReference type="ARBA" id="ARBA00039976"/>
    </source>
</evidence>
<keyword evidence="6 13" id="KW-0238">DNA-binding</keyword>
<dbReference type="EMBL" id="CZBY01000018">
    <property type="protein sequence ID" value="CUQ90010.1"/>
    <property type="molecule type" value="Genomic_DNA"/>
</dbReference>
<dbReference type="GO" id="GO:0005829">
    <property type="term" value="C:cytosol"/>
    <property type="evidence" value="ECO:0007669"/>
    <property type="project" value="TreeGrafter"/>
</dbReference>
<evidence type="ECO:0000313" key="16">
    <source>
        <dbReference type="EMBL" id="CUQ90010.1"/>
    </source>
</evidence>
<dbReference type="GO" id="GO:0000156">
    <property type="term" value="F:phosphorelay response regulator activity"/>
    <property type="evidence" value="ECO:0007669"/>
    <property type="project" value="TreeGrafter"/>
</dbReference>
<reference evidence="16 18" key="1">
    <citation type="submission" date="2015-09" db="EMBL/GenBank/DDBJ databases">
        <authorList>
            <consortium name="Pathogen Informatics"/>
        </authorList>
    </citation>
    <scope>NUCLEOTIDE SEQUENCE [LARGE SCALE GENOMIC DNA]</scope>
    <source>
        <strain evidence="16 18">2789STDY5834928</strain>
    </source>
</reference>
<dbReference type="Proteomes" id="UP000095662">
    <property type="component" value="Unassembled WGS sequence"/>
</dbReference>
<dbReference type="PANTHER" id="PTHR48111:SF49">
    <property type="entry name" value="HEME RESPONSE REGULATOR HSSR"/>
    <property type="match status" value="1"/>
</dbReference>
<dbReference type="InterPro" id="IPR001789">
    <property type="entry name" value="Sig_transdc_resp-reg_receiver"/>
</dbReference>
<dbReference type="Gene3D" id="6.10.250.690">
    <property type="match status" value="1"/>
</dbReference>
<evidence type="ECO:0000256" key="13">
    <source>
        <dbReference type="PROSITE-ProRule" id="PRU01091"/>
    </source>
</evidence>
<keyword evidence="8" id="KW-0804">Transcription</keyword>
<dbReference type="Gene3D" id="1.10.10.10">
    <property type="entry name" value="Winged helix-like DNA-binding domain superfamily/Winged helix DNA-binding domain"/>
    <property type="match status" value="1"/>
</dbReference>
<dbReference type="PROSITE" id="PS50110">
    <property type="entry name" value="RESPONSE_REGULATORY"/>
    <property type="match status" value="1"/>
</dbReference>
<accession>A0A175A3J5</accession>
<evidence type="ECO:0000256" key="10">
    <source>
        <dbReference type="ARBA" id="ARBA00037471"/>
    </source>
</evidence>
<evidence type="ECO:0000256" key="7">
    <source>
        <dbReference type="ARBA" id="ARBA00023159"/>
    </source>
</evidence>
<dbReference type="InterPro" id="IPR039420">
    <property type="entry name" value="WalR-like"/>
</dbReference>
<evidence type="ECO:0000256" key="5">
    <source>
        <dbReference type="ARBA" id="ARBA00023026"/>
    </source>
</evidence>
<dbReference type="InterPro" id="IPR011006">
    <property type="entry name" value="CheY-like_superfamily"/>
</dbReference>
<dbReference type="InterPro" id="IPR001867">
    <property type="entry name" value="OmpR/PhoB-type_DNA-bd"/>
</dbReference>
<evidence type="ECO:0000256" key="3">
    <source>
        <dbReference type="ARBA" id="ARBA00022490"/>
    </source>
</evidence>
<evidence type="ECO:0000256" key="12">
    <source>
        <dbReference type="PROSITE-ProRule" id="PRU00169"/>
    </source>
</evidence>
<dbReference type="GO" id="GO:0006355">
    <property type="term" value="P:regulation of DNA-templated transcription"/>
    <property type="evidence" value="ECO:0007669"/>
    <property type="project" value="InterPro"/>
</dbReference>
<keyword evidence="4" id="KW-0805">Transcription regulation</keyword>
<evidence type="ECO:0000259" key="15">
    <source>
        <dbReference type="PROSITE" id="PS51755"/>
    </source>
</evidence>
<dbReference type="Gene3D" id="3.40.50.2300">
    <property type="match status" value="1"/>
</dbReference>
<gene>
    <name evidence="16" type="primary">hssR</name>
    <name evidence="16" type="ORF">ERS852540_02035</name>
    <name evidence="17" type="ORF">PNE09_09580</name>
</gene>
<feature type="modified residue" description="4-aspartylphosphate" evidence="12">
    <location>
        <position position="52"/>
    </location>
</feature>
<evidence type="ECO:0000256" key="2">
    <source>
        <dbReference type="ARBA" id="ARBA00018672"/>
    </source>
</evidence>
<feature type="DNA-binding region" description="OmpR/PhoB-type" evidence="13">
    <location>
        <begin position="125"/>
        <end position="222"/>
    </location>
</feature>
<dbReference type="GO" id="GO:0000976">
    <property type="term" value="F:transcription cis-regulatory region binding"/>
    <property type="evidence" value="ECO:0007669"/>
    <property type="project" value="TreeGrafter"/>
</dbReference>
<evidence type="ECO:0000256" key="1">
    <source>
        <dbReference type="ARBA" id="ARBA00004496"/>
    </source>
</evidence>
<dbReference type="SUPFAM" id="SSF52172">
    <property type="entry name" value="CheY-like"/>
    <property type="match status" value="1"/>
</dbReference>
<dbReference type="STRING" id="39492.ERS852540_02035"/>
<evidence type="ECO:0000259" key="14">
    <source>
        <dbReference type="PROSITE" id="PS50110"/>
    </source>
</evidence>
<dbReference type="PROSITE" id="PS51755">
    <property type="entry name" value="OMPR_PHOB"/>
    <property type="match status" value="1"/>
</dbReference>
<comment type="function">
    <text evidence="10">Member of the two-component regulatory system HssS/HssR involved in intracellular heme homeostasis and tempering of staphylococcal virulence. Phosphorylated HssR binds to a direct repeat sequence within hrtAB promoter and activates the expression of hrtAB, an efflux pump, in response to extracellular heme, hemin, hemoglobin or blood.</text>
</comment>
<dbReference type="Pfam" id="PF00072">
    <property type="entry name" value="Response_reg"/>
    <property type="match status" value="1"/>
</dbReference>
<dbReference type="Pfam" id="PF00486">
    <property type="entry name" value="Trans_reg_C"/>
    <property type="match status" value="1"/>
</dbReference>
<protein>
    <recommendedName>
        <fullName evidence="11">Heme response regulator HssR</fullName>
    </recommendedName>
    <alternativeName>
        <fullName evidence="2">Stage 0 sporulation protein A homolog</fullName>
    </alternativeName>
</protein>
<evidence type="ECO:0000313" key="17">
    <source>
        <dbReference type="EMBL" id="MDB8004314.1"/>
    </source>
</evidence>
<dbReference type="AlphaFoldDB" id="A0A175A3J5"/>
<keyword evidence="7" id="KW-0010">Activator</keyword>
<feature type="domain" description="Response regulatory" evidence="14">
    <location>
        <begin position="3"/>
        <end position="117"/>
    </location>
</feature>
<reference evidence="17" key="2">
    <citation type="submission" date="2023-01" db="EMBL/GenBank/DDBJ databases">
        <title>Human gut microbiome strain richness.</title>
        <authorList>
            <person name="Chen-Liaw A."/>
        </authorList>
    </citation>
    <scope>NUCLEOTIDE SEQUENCE</scope>
    <source>
        <strain evidence="17">1001283st1_G1_1001283B150217_161031</strain>
    </source>
</reference>
<evidence type="ECO:0000313" key="18">
    <source>
        <dbReference type="Proteomes" id="UP000095662"/>
    </source>
</evidence>
<sequence length="225" mass="25937">MFHIMVAEDDTNTRKLMCTVLKQNGYEPVPAVDGIDALDILDRQHVDLILLDVMMPRMDGYEFVKTLREGGCNTPVLMVTARETSADKIAGFRAGTDDYMVKPVDDEEMLLRISALLRRSNIANEHKLHAGNTVLDYDALTVTCGGVTHELPNKEFMLLFKLLSYQNKIFTRRQLMDELWDMETETDERTIDVHINRLRERFRDNEDFEIVTVRGLGYKAVLKQH</sequence>
<dbReference type="GO" id="GO:0032993">
    <property type="term" value="C:protein-DNA complex"/>
    <property type="evidence" value="ECO:0007669"/>
    <property type="project" value="TreeGrafter"/>
</dbReference>
<evidence type="ECO:0000256" key="8">
    <source>
        <dbReference type="ARBA" id="ARBA00023163"/>
    </source>
</evidence>
<dbReference type="InterPro" id="IPR036388">
    <property type="entry name" value="WH-like_DNA-bd_sf"/>
</dbReference>
<organism evidence="16 18">
    <name type="scientific">[Eubacterium] siraeum</name>
    <dbReference type="NCBI Taxonomy" id="39492"/>
    <lineage>
        <taxon>Bacteria</taxon>
        <taxon>Bacillati</taxon>
        <taxon>Bacillota</taxon>
        <taxon>Clostridia</taxon>
        <taxon>Eubacteriales</taxon>
        <taxon>Oscillospiraceae</taxon>
        <taxon>Oscillospiraceae incertae sedis</taxon>
    </lineage>
</organism>
<dbReference type="SMART" id="SM00448">
    <property type="entry name" value="REC"/>
    <property type="match status" value="1"/>
</dbReference>